<proteinExistence type="predicted"/>
<reference evidence="1 2" key="1">
    <citation type="submission" date="2019-07" db="EMBL/GenBank/DDBJ databases">
        <title>Whole genome shotgun sequence of Cerasibacillus quisquiliarum NBRC 102429.</title>
        <authorList>
            <person name="Hosoyama A."/>
            <person name="Uohara A."/>
            <person name="Ohji S."/>
            <person name="Ichikawa N."/>
        </authorList>
    </citation>
    <scope>NUCLEOTIDE SEQUENCE [LARGE SCALE GENOMIC DNA]</scope>
    <source>
        <strain evidence="1 2">NBRC 102429</strain>
    </source>
</reference>
<sequence>MSKKTQLLRLDIQFFAGTANNNQAARSYQKQFKELLQAVFRTQAYFRDFFGGEIEALDGVQHNETAFYVKTSDIPVVVGTEYNKDANVAFGTGTGNSTRFGPRTEIIYKDTPVPYTWEWVIHEGIDRHTVNNDFNATIADRLDLQAQAKIKQFNDAHSKFISSVATKTETLSDYSADAVLKLFNELSKYYINIEAVGTKVANVNADLYNAIVDHPLMTTGKNSTANIDNNQVIKFKDFIITEIPDSLLQEGEVAYTYIAGIGKAFTGINTARTIESEDFDGVALQGAGKAGEFILDDNKAAVAKVTFSGGSGGGVEG</sequence>
<organism evidence="1 2">
    <name type="scientific">Cerasibacillus quisquiliarum</name>
    <dbReference type="NCBI Taxonomy" id="227865"/>
    <lineage>
        <taxon>Bacteria</taxon>
        <taxon>Bacillati</taxon>
        <taxon>Bacillota</taxon>
        <taxon>Bacilli</taxon>
        <taxon>Bacillales</taxon>
        <taxon>Bacillaceae</taxon>
        <taxon>Cerasibacillus</taxon>
    </lineage>
</organism>
<keyword evidence="2" id="KW-1185">Reference proteome</keyword>
<dbReference type="AlphaFoldDB" id="A0A511UUG4"/>
<name>A0A511UUG4_9BACI</name>
<dbReference type="RefSeq" id="WP_146935315.1">
    <property type="nucleotide sequence ID" value="NZ_BJXW01000007.1"/>
</dbReference>
<evidence type="ECO:0000313" key="1">
    <source>
        <dbReference type="EMBL" id="GEN30239.1"/>
    </source>
</evidence>
<gene>
    <name evidence="1" type="ORF">CQU01_04770</name>
</gene>
<dbReference type="OrthoDB" id="1695687at2"/>
<accession>A0A511UUG4</accession>
<protein>
    <submittedName>
        <fullName evidence="1">Phage capsid protein</fullName>
    </submittedName>
</protein>
<dbReference type="Proteomes" id="UP000321491">
    <property type="component" value="Unassembled WGS sequence"/>
</dbReference>
<comment type="caution">
    <text evidence="1">The sequence shown here is derived from an EMBL/GenBank/DDBJ whole genome shotgun (WGS) entry which is preliminary data.</text>
</comment>
<dbReference type="EMBL" id="BJXW01000007">
    <property type="protein sequence ID" value="GEN30239.1"/>
    <property type="molecule type" value="Genomic_DNA"/>
</dbReference>
<evidence type="ECO:0000313" key="2">
    <source>
        <dbReference type="Proteomes" id="UP000321491"/>
    </source>
</evidence>